<reference evidence="4" key="1">
    <citation type="submission" date="2024-07" db="EMBL/GenBank/DDBJ databases">
        <title>Halotolerant mesophilic bacterium Ornithinibacillus sp. 4-3, sp. nov., isolated from soil.</title>
        <authorList>
            <person name="Sidarenka A.V."/>
            <person name="Guliayeva D.E."/>
            <person name="Leanovich S.I."/>
            <person name="Hileuskaya K.S."/>
            <person name="Akhremchuk A.E."/>
            <person name="Sikolenko M.A."/>
            <person name="Valentovich L.N."/>
        </authorList>
    </citation>
    <scope>NUCLEOTIDE SEQUENCE</scope>
    <source>
        <strain evidence="4">4-3</strain>
    </source>
</reference>
<dbReference type="InterPro" id="IPR051910">
    <property type="entry name" value="ComF/GntX_DNA_util-trans"/>
</dbReference>
<comment type="similarity">
    <text evidence="1">Belongs to the ComF/GntX family.</text>
</comment>
<proteinExistence type="inferred from homology"/>
<protein>
    <submittedName>
        <fullName evidence="4">ComF family protein</fullName>
    </submittedName>
</protein>
<dbReference type="PANTHER" id="PTHR47505">
    <property type="entry name" value="DNA UTILIZATION PROTEIN YHGH"/>
    <property type="match status" value="1"/>
</dbReference>
<organism evidence="4">
    <name type="scientific">Ornithinibacillus sp. 4-3</name>
    <dbReference type="NCBI Taxonomy" id="3231488"/>
    <lineage>
        <taxon>Bacteria</taxon>
        <taxon>Bacillati</taxon>
        <taxon>Bacillota</taxon>
        <taxon>Bacilli</taxon>
        <taxon>Bacillales</taxon>
        <taxon>Bacillaceae</taxon>
        <taxon>Ornithinibacillus</taxon>
    </lineage>
</organism>
<feature type="domain" description="Phosphoribosyltransferase" evidence="2">
    <location>
        <begin position="184"/>
        <end position="229"/>
    </location>
</feature>
<dbReference type="AlphaFoldDB" id="A0AB39HTP3"/>
<dbReference type="InterPro" id="IPR000836">
    <property type="entry name" value="PRTase_dom"/>
</dbReference>
<dbReference type="SUPFAM" id="SSF53271">
    <property type="entry name" value="PRTase-like"/>
    <property type="match status" value="1"/>
</dbReference>
<evidence type="ECO:0000259" key="3">
    <source>
        <dbReference type="Pfam" id="PF18912"/>
    </source>
</evidence>
<dbReference type="InterPro" id="IPR044005">
    <property type="entry name" value="DZR_2"/>
</dbReference>
<dbReference type="CDD" id="cd06223">
    <property type="entry name" value="PRTases_typeI"/>
    <property type="match status" value="1"/>
</dbReference>
<evidence type="ECO:0000256" key="1">
    <source>
        <dbReference type="ARBA" id="ARBA00008007"/>
    </source>
</evidence>
<dbReference type="EMBL" id="CP162599">
    <property type="protein sequence ID" value="XDK33728.1"/>
    <property type="molecule type" value="Genomic_DNA"/>
</dbReference>
<dbReference type="Pfam" id="PF00156">
    <property type="entry name" value="Pribosyltran"/>
    <property type="match status" value="1"/>
</dbReference>
<name>A0AB39HTP3_9BACI</name>
<dbReference type="Gene3D" id="3.40.50.2020">
    <property type="match status" value="1"/>
</dbReference>
<sequence>MNCLYCHEKQVKEVNWVNLFFSEKKSELCTNCQEKLSFIKEQICEACGRPTDAKICGDCLHWQSIYKNKEQLDPLKYNRSIYIYNDFMREIIVKWKYQGDYELGNIFRDIFRKYFLQYFSMLPKDAIIVPIPLSEERKRERAFNQAFMLASFLPWKVEDILTREHREKQAKKSRLERMLGDNPFSLIKPLNKTVVIVDDIYTTGTTLRHAAELLKKNGCPVVYSYTLIRG</sequence>
<dbReference type="RefSeq" id="WP_368654406.1">
    <property type="nucleotide sequence ID" value="NZ_CP162599.1"/>
</dbReference>
<gene>
    <name evidence="4" type="ORF">AB4Y30_05080</name>
</gene>
<dbReference type="Pfam" id="PF18912">
    <property type="entry name" value="DZR_2"/>
    <property type="match status" value="1"/>
</dbReference>
<evidence type="ECO:0000259" key="2">
    <source>
        <dbReference type="Pfam" id="PF00156"/>
    </source>
</evidence>
<evidence type="ECO:0000313" key="4">
    <source>
        <dbReference type="EMBL" id="XDK33728.1"/>
    </source>
</evidence>
<dbReference type="InterPro" id="IPR029057">
    <property type="entry name" value="PRTase-like"/>
</dbReference>
<accession>A0AB39HTP3</accession>
<feature type="domain" description="Double zinc ribbon" evidence="3">
    <location>
        <begin position="3"/>
        <end position="60"/>
    </location>
</feature>
<dbReference type="PANTHER" id="PTHR47505:SF1">
    <property type="entry name" value="DNA UTILIZATION PROTEIN YHGH"/>
    <property type="match status" value="1"/>
</dbReference>